<keyword evidence="3" id="KW-1185">Reference proteome</keyword>
<dbReference type="RefSeq" id="WP_115849124.1">
    <property type="nucleotide sequence ID" value="NZ_QTUC01000001.1"/>
</dbReference>
<evidence type="ECO:0000256" key="1">
    <source>
        <dbReference type="SAM" id="SignalP"/>
    </source>
</evidence>
<gene>
    <name evidence="2" type="ORF">DFJ64_0689</name>
</gene>
<sequence length="116" mass="12668">MRKLVLFLATALVFAGVGVSSAAADTASTDTRATNTASASGCTKLVYKFEKRAPVYTYLSGSQEVLFYANKGYIFVYTKGDPADNGTYYGDVYTSSWVYAGTGWVWKGHLDYSYCK</sequence>
<evidence type="ECO:0000313" key="2">
    <source>
        <dbReference type="EMBL" id="REF35313.1"/>
    </source>
</evidence>
<proteinExistence type="predicted"/>
<accession>A0A3D9V3P2</accession>
<evidence type="ECO:0000313" key="3">
    <source>
        <dbReference type="Proteomes" id="UP000256485"/>
    </source>
</evidence>
<evidence type="ECO:0008006" key="4">
    <source>
        <dbReference type="Google" id="ProtNLM"/>
    </source>
</evidence>
<feature type="signal peptide" evidence="1">
    <location>
        <begin position="1"/>
        <end position="22"/>
    </location>
</feature>
<name>A0A3D9V3P2_THECX</name>
<dbReference type="Proteomes" id="UP000256485">
    <property type="component" value="Unassembled WGS sequence"/>
</dbReference>
<keyword evidence="1" id="KW-0732">Signal</keyword>
<comment type="caution">
    <text evidence="2">The sequence shown here is derived from an EMBL/GenBank/DDBJ whole genome shotgun (WGS) entry which is preliminary data.</text>
</comment>
<feature type="chain" id="PRO_5039673301" description="SH3 domain-containing protein" evidence="1">
    <location>
        <begin position="23"/>
        <end position="116"/>
    </location>
</feature>
<organism evidence="2 3">
    <name type="scientific">Thermasporomyces composti</name>
    <dbReference type="NCBI Taxonomy" id="696763"/>
    <lineage>
        <taxon>Bacteria</taxon>
        <taxon>Bacillati</taxon>
        <taxon>Actinomycetota</taxon>
        <taxon>Actinomycetes</taxon>
        <taxon>Propionibacteriales</taxon>
        <taxon>Nocardioidaceae</taxon>
        <taxon>Thermasporomyces</taxon>
    </lineage>
</organism>
<protein>
    <recommendedName>
        <fullName evidence="4">SH3 domain-containing protein</fullName>
    </recommendedName>
</protein>
<reference evidence="2 3" key="1">
    <citation type="submission" date="2018-08" db="EMBL/GenBank/DDBJ databases">
        <title>Sequencing the genomes of 1000 actinobacteria strains.</title>
        <authorList>
            <person name="Klenk H.-P."/>
        </authorList>
    </citation>
    <scope>NUCLEOTIDE SEQUENCE [LARGE SCALE GENOMIC DNA]</scope>
    <source>
        <strain evidence="2 3">DSM 22891</strain>
    </source>
</reference>
<dbReference type="AlphaFoldDB" id="A0A3D9V3P2"/>
<dbReference type="EMBL" id="QTUC01000001">
    <property type="protein sequence ID" value="REF35313.1"/>
    <property type="molecule type" value="Genomic_DNA"/>
</dbReference>